<proteinExistence type="predicted"/>
<feature type="region of interest" description="Disordered" evidence="1">
    <location>
        <begin position="1"/>
        <end position="21"/>
    </location>
</feature>
<evidence type="ECO:0000313" key="2">
    <source>
        <dbReference type="EMBL" id="GGB22599.1"/>
    </source>
</evidence>
<protein>
    <submittedName>
        <fullName evidence="2">Uncharacterized protein</fullName>
    </submittedName>
</protein>
<dbReference type="RefSeq" id="WP_188585347.1">
    <property type="nucleotide sequence ID" value="NZ_BMGC01000004.1"/>
</dbReference>
<accession>A0A916WPN6</accession>
<dbReference type="EMBL" id="BMGC01000004">
    <property type="protein sequence ID" value="GGB22599.1"/>
    <property type="molecule type" value="Genomic_DNA"/>
</dbReference>
<sequence length="93" mass="10837">MPPEQAIRDWYNDTTSQPKPAPKATVQWRHIFTCWNAVELDFHRFGIDLADVLDTRDWRWFTLRVGDLLSDETSRLATTVKTLLTIEGEVPHV</sequence>
<dbReference type="AlphaFoldDB" id="A0A916WPN6"/>
<dbReference type="Proteomes" id="UP000621454">
    <property type="component" value="Unassembled WGS sequence"/>
</dbReference>
<gene>
    <name evidence="2" type="ORF">GCM10011489_08510</name>
</gene>
<keyword evidence="3" id="KW-1185">Reference proteome</keyword>
<reference evidence="2" key="1">
    <citation type="journal article" date="2014" name="Int. J. Syst. Evol. Microbiol.">
        <title>Complete genome sequence of Corynebacterium casei LMG S-19264T (=DSM 44701T), isolated from a smear-ripened cheese.</title>
        <authorList>
            <consortium name="US DOE Joint Genome Institute (JGI-PGF)"/>
            <person name="Walter F."/>
            <person name="Albersmeier A."/>
            <person name="Kalinowski J."/>
            <person name="Ruckert C."/>
        </authorList>
    </citation>
    <scope>NUCLEOTIDE SEQUENCE</scope>
    <source>
        <strain evidence="2">CGMCC 1.12827</strain>
    </source>
</reference>
<feature type="compositionally biased region" description="Basic and acidic residues" evidence="1">
    <location>
        <begin position="1"/>
        <end position="11"/>
    </location>
</feature>
<comment type="caution">
    <text evidence="2">The sequence shown here is derived from an EMBL/GenBank/DDBJ whole genome shotgun (WGS) entry which is preliminary data.</text>
</comment>
<name>A0A916WPN6_9ACTN</name>
<organism evidence="2 3">
    <name type="scientific">Gordonia jinhuaensis</name>
    <dbReference type="NCBI Taxonomy" id="1517702"/>
    <lineage>
        <taxon>Bacteria</taxon>
        <taxon>Bacillati</taxon>
        <taxon>Actinomycetota</taxon>
        <taxon>Actinomycetes</taxon>
        <taxon>Mycobacteriales</taxon>
        <taxon>Gordoniaceae</taxon>
        <taxon>Gordonia</taxon>
    </lineage>
</organism>
<evidence type="ECO:0000313" key="3">
    <source>
        <dbReference type="Proteomes" id="UP000621454"/>
    </source>
</evidence>
<reference evidence="2" key="2">
    <citation type="submission" date="2020-09" db="EMBL/GenBank/DDBJ databases">
        <authorList>
            <person name="Sun Q."/>
            <person name="Zhou Y."/>
        </authorList>
    </citation>
    <scope>NUCLEOTIDE SEQUENCE</scope>
    <source>
        <strain evidence="2">CGMCC 1.12827</strain>
    </source>
</reference>
<evidence type="ECO:0000256" key="1">
    <source>
        <dbReference type="SAM" id="MobiDB-lite"/>
    </source>
</evidence>